<organism evidence="2 3">
    <name type="scientific">Alkalimonas amylolytica</name>
    <dbReference type="NCBI Taxonomy" id="152573"/>
    <lineage>
        <taxon>Bacteria</taxon>
        <taxon>Pseudomonadati</taxon>
        <taxon>Pseudomonadota</taxon>
        <taxon>Gammaproteobacteria</taxon>
        <taxon>Alkalimonas</taxon>
    </lineage>
</organism>
<gene>
    <name evidence="2" type="ORF">SAMN04488051_1168</name>
</gene>
<sequence>MRKLFYSILLAAASLPSSAETIVWVEGSEILYDGELTEEANRAVFDLYSQQSTKPATLTITSPGGPIHVGLELGEWVHEHRLNVKVYDLCFSSCANYVFPAGRKKLLGKGAVVGFHGGPTSETFDTSAITAALRDVPEEQRERLREDIEASFSSYIQMNTQRESAFYKMLGVSPKLNTLGQSEQYEELREGYDGWVYTPEAMRIMGLSNLEIVDDPRPAKLAHKPKVFLLKLPPPTRL</sequence>
<evidence type="ECO:0000313" key="2">
    <source>
        <dbReference type="EMBL" id="SEB03405.1"/>
    </source>
</evidence>
<dbReference type="RefSeq" id="WP_091345424.1">
    <property type="nucleotide sequence ID" value="NZ_FNRM01000016.1"/>
</dbReference>
<dbReference type="Proteomes" id="UP000198773">
    <property type="component" value="Unassembled WGS sequence"/>
</dbReference>
<dbReference type="InterPro" id="IPR029045">
    <property type="entry name" value="ClpP/crotonase-like_dom_sf"/>
</dbReference>
<dbReference type="Gene3D" id="3.90.226.10">
    <property type="entry name" value="2-enoyl-CoA Hydratase, Chain A, domain 1"/>
    <property type="match status" value="1"/>
</dbReference>
<feature type="chain" id="PRO_5011610369" description="ATP-dependent protease ClpP, protease subunit" evidence="1">
    <location>
        <begin position="20"/>
        <end position="238"/>
    </location>
</feature>
<name>A0A1H4G1F8_ALKAM</name>
<proteinExistence type="predicted"/>
<dbReference type="OrthoDB" id="8581915at2"/>
<evidence type="ECO:0000313" key="3">
    <source>
        <dbReference type="Proteomes" id="UP000198773"/>
    </source>
</evidence>
<dbReference type="EMBL" id="FNRM01000016">
    <property type="protein sequence ID" value="SEB03405.1"/>
    <property type="molecule type" value="Genomic_DNA"/>
</dbReference>
<protein>
    <recommendedName>
        <fullName evidence="4">ATP-dependent protease ClpP, protease subunit</fullName>
    </recommendedName>
</protein>
<dbReference type="STRING" id="152573.SAMN04488051_1168"/>
<dbReference type="SUPFAM" id="SSF52096">
    <property type="entry name" value="ClpP/crotonase"/>
    <property type="match status" value="1"/>
</dbReference>
<evidence type="ECO:0000256" key="1">
    <source>
        <dbReference type="SAM" id="SignalP"/>
    </source>
</evidence>
<reference evidence="2 3" key="1">
    <citation type="submission" date="2016-10" db="EMBL/GenBank/DDBJ databases">
        <authorList>
            <person name="de Groot N.N."/>
        </authorList>
    </citation>
    <scope>NUCLEOTIDE SEQUENCE [LARGE SCALE GENOMIC DNA]</scope>
    <source>
        <strain evidence="2 3">CGMCC 1.3430</strain>
    </source>
</reference>
<evidence type="ECO:0008006" key="4">
    <source>
        <dbReference type="Google" id="ProtNLM"/>
    </source>
</evidence>
<feature type="signal peptide" evidence="1">
    <location>
        <begin position="1"/>
        <end position="19"/>
    </location>
</feature>
<keyword evidence="3" id="KW-1185">Reference proteome</keyword>
<keyword evidence="1" id="KW-0732">Signal</keyword>
<dbReference type="AlphaFoldDB" id="A0A1H4G1F8"/>
<accession>A0A1H4G1F8</accession>